<sequence length="239" mass="25574">MKIRKLILVAGIALASSGVAQAANVQITAENPVIELSVSEQIDSRPDTASFSTGVNSKAPTATQALRDNSRKARAVIEKLKSLGIADKDIQTTGINLRADYEYDRSSQTNRFTGYQVSNQVRATVRDIDKLGSILDALVSKGGATNLNGPYFSIDDDSDVKKLARERALANARKQAESYAKLSGYSGVRVLSISEAIHGVSPVRAQSSRMIMADAESVPIAPGQVGTTVSLNITYEMVR</sequence>
<dbReference type="InterPro" id="IPR052022">
    <property type="entry name" value="26kDa_periplasmic_antigen"/>
</dbReference>
<dbReference type="EMBL" id="UOEF01000115">
    <property type="protein sequence ID" value="VAV90988.1"/>
    <property type="molecule type" value="Genomic_DNA"/>
</dbReference>
<dbReference type="PANTHER" id="PTHR34387">
    <property type="entry name" value="SLR1258 PROTEIN"/>
    <property type="match status" value="1"/>
</dbReference>
<dbReference type="Gene3D" id="3.30.70.2970">
    <property type="entry name" value="Protein of unknown function (DUF541), domain 2"/>
    <property type="match status" value="1"/>
</dbReference>
<evidence type="ECO:0000256" key="1">
    <source>
        <dbReference type="SAM" id="MobiDB-lite"/>
    </source>
</evidence>
<name>A0A3B0RRN9_9ZZZZ</name>
<dbReference type="GO" id="GO:0006974">
    <property type="term" value="P:DNA damage response"/>
    <property type="evidence" value="ECO:0007669"/>
    <property type="project" value="TreeGrafter"/>
</dbReference>
<reference evidence="2" key="1">
    <citation type="submission" date="2018-06" db="EMBL/GenBank/DDBJ databases">
        <authorList>
            <person name="Zhirakovskaya E."/>
        </authorList>
    </citation>
    <scope>NUCLEOTIDE SEQUENCE</scope>
</reference>
<accession>A0A3B0RRN9</accession>
<protein>
    <submittedName>
        <fullName evidence="2">Uncharacterized protein</fullName>
    </submittedName>
</protein>
<proteinExistence type="predicted"/>
<feature type="compositionally biased region" description="Polar residues" evidence="1">
    <location>
        <begin position="47"/>
        <end position="64"/>
    </location>
</feature>
<gene>
    <name evidence="2" type="ORF">MNBD_ALPHA04-630</name>
</gene>
<dbReference type="Pfam" id="PF04402">
    <property type="entry name" value="SIMPL"/>
    <property type="match status" value="1"/>
</dbReference>
<feature type="region of interest" description="Disordered" evidence="1">
    <location>
        <begin position="45"/>
        <end position="64"/>
    </location>
</feature>
<dbReference type="Gene3D" id="3.30.110.170">
    <property type="entry name" value="Protein of unknown function (DUF541), domain 1"/>
    <property type="match status" value="1"/>
</dbReference>
<dbReference type="InterPro" id="IPR007497">
    <property type="entry name" value="SIMPL/DUF541"/>
</dbReference>
<organism evidence="2">
    <name type="scientific">hydrothermal vent metagenome</name>
    <dbReference type="NCBI Taxonomy" id="652676"/>
    <lineage>
        <taxon>unclassified sequences</taxon>
        <taxon>metagenomes</taxon>
        <taxon>ecological metagenomes</taxon>
    </lineage>
</organism>
<dbReference type="PANTHER" id="PTHR34387:SF1">
    <property type="entry name" value="PERIPLASMIC IMMUNOGENIC PROTEIN"/>
    <property type="match status" value="1"/>
</dbReference>
<dbReference type="AlphaFoldDB" id="A0A3B0RRN9"/>
<evidence type="ECO:0000313" key="2">
    <source>
        <dbReference type="EMBL" id="VAV90988.1"/>
    </source>
</evidence>